<keyword evidence="1" id="KW-0732">Signal</keyword>
<evidence type="ECO:0000313" key="2">
    <source>
        <dbReference type="EMBL" id="GED97304.1"/>
    </source>
</evidence>
<dbReference type="AlphaFoldDB" id="A0A7I9UVR0"/>
<feature type="signal peptide" evidence="1">
    <location>
        <begin position="1"/>
        <end position="38"/>
    </location>
</feature>
<organism evidence="2 3">
    <name type="scientific">Gordonia crocea</name>
    <dbReference type="NCBI Taxonomy" id="589162"/>
    <lineage>
        <taxon>Bacteria</taxon>
        <taxon>Bacillati</taxon>
        <taxon>Actinomycetota</taxon>
        <taxon>Actinomycetes</taxon>
        <taxon>Mycobacteriales</taxon>
        <taxon>Gordoniaceae</taxon>
        <taxon>Gordonia</taxon>
    </lineage>
</organism>
<dbReference type="Proteomes" id="UP000444980">
    <property type="component" value="Unassembled WGS sequence"/>
</dbReference>
<proteinExistence type="predicted"/>
<sequence>MTAHFAHRAHLARRFPPVLLALSLLPLALITTPGAASAAPVTPSATTGDRIAVTFVSDRRDNGPSTWFDAAGRPRSQAQTVLMQPLADAGLWTATLTLVVRAPAHQITAAFTTTGTFARCVVAVNDEILDTQTSLSPGGRVACAEPGRVSRK</sequence>
<name>A0A7I9UVR0_9ACTN</name>
<evidence type="ECO:0000313" key="3">
    <source>
        <dbReference type="Proteomes" id="UP000444980"/>
    </source>
</evidence>
<dbReference type="RefSeq" id="WP_161926648.1">
    <property type="nucleotide sequence ID" value="NZ_BJOU01000001.1"/>
</dbReference>
<dbReference type="OrthoDB" id="4381297at2"/>
<dbReference type="EMBL" id="BJOU01000001">
    <property type="protein sequence ID" value="GED97304.1"/>
    <property type="molecule type" value="Genomic_DNA"/>
</dbReference>
<gene>
    <name evidence="2" type="ORF">nbrc107697_13430</name>
</gene>
<protein>
    <submittedName>
        <fullName evidence="2">Uncharacterized protein</fullName>
    </submittedName>
</protein>
<reference evidence="3" key="1">
    <citation type="submission" date="2019-06" db="EMBL/GenBank/DDBJ databases">
        <title>Gordonia isolated from sludge of a wastewater treatment plant.</title>
        <authorList>
            <person name="Tamura T."/>
            <person name="Aoyama K."/>
            <person name="Kang Y."/>
            <person name="Saito S."/>
            <person name="Akiyama N."/>
            <person name="Yazawa K."/>
            <person name="Gonoi T."/>
            <person name="Mikami Y."/>
        </authorList>
    </citation>
    <scope>NUCLEOTIDE SEQUENCE [LARGE SCALE GENOMIC DNA]</scope>
    <source>
        <strain evidence="3">NBRC 107697</strain>
    </source>
</reference>
<accession>A0A7I9UVR0</accession>
<evidence type="ECO:0000256" key="1">
    <source>
        <dbReference type="SAM" id="SignalP"/>
    </source>
</evidence>
<feature type="chain" id="PRO_5029628653" evidence="1">
    <location>
        <begin position="39"/>
        <end position="152"/>
    </location>
</feature>
<keyword evidence="3" id="KW-1185">Reference proteome</keyword>
<comment type="caution">
    <text evidence="2">The sequence shown here is derived from an EMBL/GenBank/DDBJ whole genome shotgun (WGS) entry which is preliminary data.</text>
</comment>